<evidence type="ECO:0000313" key="2">
    <source>
        <dbReference type="EMBL" id="KAG8191863.1"/>
    </source>
</evidence>
<dbReference type="AlphaFoldDB" id="A0AAV6V7M1"/>
<evidence type="ECO:0000313" key="3">
    <source>
        <dbReference type="Proteomes" id="UP000827092"/>
    </source>
</evidence>
<name>A0AAV6V7M1_9ARAC</name>
<organism evidence="2 3">
    <name type="scientific">Oedothorax gibbosus</name>
    <dbReference type="NCBI Taxonomy" id="931172"/>
    <lineage>
        <taxon>Eukaryota</taxon>
        <taxon>Metazoa</taxon>
        <taxon>Ecdysozoa</taxon>
        <taxon>Arthropoda</taxon>
        <taxon>Chelicerata</taxon>
        <taxon>Arachnida</taxon>
        <taxon>Araneae</taxon>
        <taxon>Araneomorphae</taxon>
        <taxon>Entelegynae</taxon>
        <taxon>Araneoidea</taxon>
        <taxon>Linyphiidae</taxon>
        <taxon>Erigoninae</taxon>
        <taxon>Oedothorax</taxon>
    </lineage>
</organism>
<accession>A0AAV6V7M1</accession>
<feature type="region of interest" description="Disordered" evidence="1">
    <location>
        <begin position="69"/>
        <end position="91"/>
    </location>
</feature>
<keyword evidence="3" id="KW-1185">Reference proteome</keyword>
<dbReference type="Proteomes" id="UP000827092">
    <property type="component" value="Unassembled WGS sequence"/>
</dbReference>
<reference evidence="2 3" key="1">
    <citation type="journal article" date="2022" name="Nat. Ecol. Evol.">
        <title>A masculinizing supergene underlies an exaggerated male reproductive morph in a spider.</title>
        <authorList>
            <person name="Hendrickx F."/>
            <person name="De Corte Z."/>
            <person name="Sonet G."/>
            <person name="Van Belleghem S.M."/>
            <person name="Kostlbacher S."/>
            <person name="Vangestel C."/>
        </authorList>
    </citation>
    <scope>NUCLEOTIDE SEQUENCE [LARGE SCALE GENOMIC DNA]</scope>
    <source>
        <strain evidence="2">W744_W776</strain>
    </source>
</reference>
<dbReference type="EMBL" id="JAFNEN010000150">
    <property type="protein sequence ID" value="KAG8191863.1"/>
    <property type="molecule type" value="Genomic_DNA"/>
</dbReference>
<feature type="compositionally biased region" description="Acidic residues" evidence="1">
    <location>
        <begin position="75"/>
        <end position="91"/>
    </location>
</feature>
<gene>
    <name evidence="2" type="ORF">JTE90_019799</name>
</gene>
<protein>
    <submittedName>
        <fullName evidence="2">Uncharacterized protein</fullName>
    </submittedName>
</protein>
<proteinExistence type="predicted"/>
<evidence type="ECO:0000256" key="1">
    <source>
        <dbReference type="SAM" id="MobiDB-lite"/>
    </source>
</evidence>
<comment type="caution">
    <text evidence="2">The sequence shown here is derived from an EMBL/GenBank/DDBJ whole genome shotgun (WGS) entry which is preliminary data.</text>
</comment>
<sequence>MTIVLATCFLILKTNIVKYHPYSPLCPPPPPRGPPPYPRSVRPPDYSIAAQMAARSRQMVMGRAHSVDGTSFYDDVTDPDDDDDDAQVSAV</sequence>